<evidence type="ECO:0000259" key="6">
    <source>
        <dbReference type="PROSITE" id="PS50011"/>
    </source>
</evidence>
<sequence length="382" mass="42214">MLFSLSLSRCGSMTPQPPYDYGTAVAVFSHTAVFKQNCHARYTSGPVALKVTAAPSLLPATREGDTARVCHEDHGEHASVSCYDGAAHPTLHEARIYALVCPHPSIPAFVECVEDLFDTSCFLAKEKRCAPQRLPVLVTQFVKAASVDRFFHTFRVLRWSVAVQVAHQVASVLQHVHSKGVVYGDLKLPNVLLGDEGHVWLVDFASAVVVRGSVDDSEMRSVVGREELARGITCHLRAPELLPTARAAEPEALLAHPFMVDFWAFGAFFFELLTGRPFLGSFTERSGNYTQDELQTKVLEGCSLAKRRYSTACGPRYPPGVWNALRDLLTGLMQRSPDQRLGFGGGWDEVLQHRFFGAVEVDLHEPFPAEYAEENEELMLGL</sequence>
<protein>
    <submittedName>
        <fullName evidence="7">Protein kinase</fullName>
    </submittedName>
</protein>
<name>A0A061ITI1_TRYRA</name>
<comment type="caution">
    <text evidence="7">The sequence shown here is derived from an EMBL/GenBank/DDBJ whole genome shotgun (WGS) entry which is preliminary data.</text>
</comment>
<keyword evidence="4 7" id="KW-0418">Kinase</keyword>
<dbReference type="OrthoDB" id="346907at2759"/>
<gene>
    <name evidence="7" type="ORF">TRSC58_05985</name>
</gene>
<feature type="domain" description="Protein kinase" evidence="6">
    <location>
        <begin position="19"/>
        <end position="356"/>
    </location>
</feature>
<organism evidence="7 8">
    <name type="scientific">Trypanosoma rangeli SC58</name>
    <dbReference type="NCBI Taxonomy" id="429131"/>
    <lineage>
        <taxon>Eukaryota</taxon>
        <taxon>Discoba</taxon>
        <taxon>Euglenozoa</taxon>
        <taxon>Kinetoplastea</taxon>
        <taxon>Metakinetoplastina</taxon>
        <taxon>Trypanosomatida</taxon>
        <taxon>Trypanosomatidae</taxon>
        <taxon>Trypanosoma</taxon>
        <taxon>Herpetosoma</taxon>
    </lineage>
</organism>
<dbReference type="AlphaFoldDB" id="A0A061ITI1"/>
<keyword evidence="5" id="KW-0067">ATP-binding</keyword>
<dbReference type="Proteomes" id="UP000031737">
    <property type="component" value="Unassembled WGS sequence"/>
</dbReference>
<dbReference type="PROSITE" id="PS00108">
    <property type="entry name" value="PROTEIN_KINASE_ST"/>
    <property type="match status" value="1"/>
</dbReference>
<dbReference type="EMBL" id="AUPL01005985">
    <property type="protein sequence ID" value="ESL06343.1"/>
    <property type="molecule type" value="Genomic_DNA"/>
</dbReference>
<evidence type="ECO:0000256" key="3">
    <source>
        <dbReference type="ARBA" id="ARBA00022741"/>
    </source>
</evidence>
<dbReference type="InterPro" id="IPR011009">
    <property type="entry name" value="Kinase-like_dom_sf"/>
</dbReference>
<evidence type="ECO:0000256" key="2">
    <source>
        <dbReference type="ARBA" id="ARBA00022679"/>
    </source>
</evidence>
<keyword evidence="8" id="KW-1185">Reference proteome</keyword>
<dbReference type="PANTHER" id="PTHR24351">
    <property type="entry name" value="RIBOSOMAL PROTEIN S6 KINASE"/>
    <property type="match status" value="1"/>
</dbReference>
<dbReference type="PROSITE" id="PS50011">
    <property type="entry name" value="PROTEIN_KINASE_DOM"/>
    <property type="match status" value="1"/>
</dbReference>
<evidence type="ECO:0000256" key="1">
    <source>
        <dbReference type="ARBA" id="ARBA00022527"/>
    </source>
</evidence>
<proteinExistence type="predicted"/>
<dbReference type="Pfam" id="PF00069">
    <property type="entry name" value="Pkinase"/>
    <property type="match status" value="1"/>
</dbReference>
<evidence type="ECO:0000313" key="8">
    <source>
        <dbReference type="Proteomes" id="UP000031737"/>
    </source>
</evidence>
<keyword evidence="2" id="KW-0808">Transferase</keyword>
<dbReference type="InterPro" id="IPR008271">
    <property type="entry name" value="Ser/Thr_kinase_AS"/>
</dbReference>
<evidence type="ECO:0000256" key="4">
    <source>
        <dbReference type="ARBA" id="ARBA00022777"/>
    </source>
</evidence>
<dbReference type="InterPro" id="IPR000719">
    <property type="entry name" value="Prot_kinase_dom"/>
</dbReference>
<keyword evidence="3" id="KW-0547">Nucleotide-binding</keyword>
<evidence type="ECO:0000313" key="7">
    <source>
        <dbReference type="EMBL" id="ESL06343.1"/>
    </source>
</evidence>
<reference evidence="7 8" key="1">
    <citation type="submission" date="2013-07" db="EMBL/GenBank/DDBJ databases">
        <authorList>
            <person name="Stoco P.H."/>
            <person name="Wagner G."/>
            <person name="Gerber A."/>
            <person name="Zaha A."/>
            <person name="Thompson C."/>
            <person name="Bartholomeu D.C."/>
            <person name="Luckemeyer D.D."/>
            <person name="Bahia D."/>
            <person name="Loreto E."/>
            <person name="Prestes E.B."/>
            <person name="Lima F.M."/>
            <person name="Rodrigues-Luiz G."/>
            <person name="Vallejo G.A."/>
            <person name="Filho J.F."/>
            <person name="Monteiro K.M."/>
            <person name="Tyler K.M."/>
            <person name="de Almeida L.G."/>
            <person name="Ortiz M.F."/>
            <person name="Siervo M.A."/>
            <person name="de Moraes M.H."/>
            <person name="Cunha O.L."/>
            <person name="Mendonca-Neto R."/>
            <person name="Silva R."/>
            <person name="Teixeira S.M."/>
            <person name="Murta S.M."/>
            <person name="Sincero T.C."/>
            <person name="Mendes T.A."/>
            <person name="Urmenyi T.P."/>
            <person name="Silva V.G."/>
            <person name="da Rocha W.D."/>
            <person name="Andersson B."/>
            <person name="Romanha A.J."/>
            <person name="Steindel M."/>
            <person name="de Vasconcelos A.T."/>
            <person name="Grisard E.C."/>
        </authorList>
    </citation>
    <scope>NUCLEOTIDE SEQUENCE [LARGE SCALE GENOMIC DNA]</scope>
    <source>
        <strain evidence="7 8">SC58</strain>
    </source>
</reference>
<dbReference type="GO" id="GO:0005524">
    <property type="term" value="F:ATP binding"/>
    <property type="evidence" value="ECO:0007669"/>
    <property type="project" value="UniProtKB-KW"/>
</dbReference>
<keyword evidence="1" id="KW-0723">Serine/threonine-protein kinase</keyword>
<dbReference type="VEuPathDB" id="TriTrypDB:TRSC58_05985"/>
<accession>A0A061ITI1</accession>
<dbReference type="Gene3D" id="1.10.510.10">
    <property type="entry name" value="Transferase(Phosphotransferase) domain 1"/>
    <property type="match status" value="1"/>
</dbReference>
<evidence type="ECO:0000256" key="5">
    <source>
        <dbReference type="ARBA" id="ARBA00022840"/>
    </source>
</evidence>
<dbReference type="SUPFAM" id="SSF56112">
    <property type="entry name" value="Protein kinase-like (PK-like)"/>
    <property type="match status" value="1"/>
</dbReference>
<dbReference type="GO" id="GO:0004674">
    <property type="term" value="F:protein serine/threonine kinase activity"/>
    <property type="evidence" value="ECO:0007669"/>
    <property type="project" value="UniProtKB-KW"/>
</dbReference>
<dbReference type="SMART" id="SM00220">
    <property type="entry name" value="S_TKc"/>
    <property type="match status" value="1"/>
</dbReference>